<comment type="cofactor">
    <cofactor evidence="1">
        <name>[4Fe-4S] cluster</name>
        <dbReference type="ChEBI" id="CHEBI:49883"/>
    </cofactor>
</comment>
<name>A0ABT5L4P3_9ALTE</name>
<dbReference type="SMART" id="SM00876">
    <property type="entry name" value="BATS"/>
    <property type="match status" value="1"/>
</dbReference>
<dbReference type="Proteomes" id="UP001218788">
    <property type="component" value="Unassembled WGS sequence"/>
</dbReference>
<proteinExistence type="predicted"/>
<evidence type="ECO:0000256" key="5">
    <source>
        <dbReference type="ARBA" id="ARBA00023004"/>
    </source>
</evidence>
<evidence type="ECO:0000313" key="9">
    <source>
        <dbReference type="Proteomes" id="UP001218788"/>
    </source>
</evidence>
<organism evidence="8 9">
    <name type="scientific">Alteromonas gilva</name>
    <dbReference type="NCBI Taxonomy" id="2987522"/>
    <lineage>
        <taxon>Bacteria</taxon>
        <taxon>Pseudomonadati</taxon>
        <taxon>Pseudomonadota</taxon>
        <taxon>Gammaproteobacteria</taxon>
        <taxon>Alteromonadales</taxon>
        <taxon>Alteromonadaceae</taxon>
        <taxon>Alteromonas/Salinimonas group</taxon>
        <taxon>Alteromonas</taxon>
    </lineage>
</organism>
<evidence type="ECO:0000256" key="1">
    <source>
        <dbReference type="ARBA" id="ARBA00001966"/>
    </source>
</evidence>
<dbReference type="InterPro" id="IPR012726">
    <property type="entry name" value="ThiH"/>
</dbReference>
<dbReference type="InterPro" id="IPR010722">
    <property type="entry name" value="BATS_dom"/>
</dbReference>
<dbReference type="EMBL" id="JAQQXP010000002">
    <property type="protein sequence ID" value="MDC8832023.1"/>
    <property type="molecule type" value="Genomic_DNA"/>
</dbReference>
<dbReference type="Gene3D" id="3.20.20.70">
    <property type="entry name" value="Aldolase class I"/>
    <property type="match status" value="1"/>
</dbReference>
<dbReference type="SFLD" id="SFLDG01060">
    <property type="entry name" value="BATS_domain_containing"/>
    <property type="match status" value="1"/>
</dbReference>
<evidence type="ECO:0000259" key="7">
    <source>
        <dbReference type="SMART" id="SM00876"/>
    </source>
</evidence>
<keyword evidence="5" id="KW-0408">Iron</keyword>
<comment type="caution">
    <text evidence="8">The sequence shown here is derived from an EMBL/GenBank/DDBJ whole genome shotgun (WGS) entry which is preliminary data.</text>
</comment>
<dbReference type="InterPro" id="IPR034428">
    <property type="entry name" value="ThiH/NoCL/HydG-like"/>
</dbReference>
<dbReference type="SUPFAM" id="SSF102114">
    <property type="entry name" value="Radical SAM enzymes"/>
    <property type="match status" value="1"/>
</dbReference>
<dbReference type="PANTHER" id="PTHR43583:SF1">
    <property type="entry name" value="2-IMINOACETATE SYNTHASE"/>
    <property type="match status" value="1"/>
</dbReference>
<keyword evidence="2" id="KW-0004">4Fe-4S</keyword>
<protein>
    <submittedName>
        <fullName evidence="8">2-iminoacetate synthase ThiH</fullName>
    </submittedName>
</protein>
<dbReference type="SFLD" id="SFLDF00301">
    <property type="entry name" value="2-iminoacetate_synthase_(ThiH)"/>
    <property type="match status" value="1"/>
</dbReference>
<dbReference type="InterPro" id="IPR013785">
    <property type="entry name" value="Aldolase_TIM"/>
</dbReference>
<dbReference type="RefSeq" id="WP_273641809.1">
    <property type="nucleotide sequence ID" value="NZ_JAQQXP010000002.1"/>
</dbReference>
<keyword evidence="3" id="KW-0949">S-adenosyl-L-methionine</keyword>
<dbReference type="NCBIfam" id="TIGR02351">
    <property type="entry name" value="thiH"/>
    <property type="match status" value="1"/>
</dbReference>
<dbReference type="SFLD" id="SFLDS00029">
    <property type="entry name" value="Radical_SAM"/>
    <property type="match status" value="1"/>
</dbReference>
<keyword evidence="4" id="KW-0479">Metal-binding</keyword>
<evidence type="ECO:0000256" key="4">
    <source>
        <dbReference type="ARBA" id="ARBA00022723"/>
    </source>
</evidence>
<keyword evidence="9" id="KW-1185">Reference proteome</keyword>
<reference evidence="8 9" key="1">
    <citation type="submission" date="2022-10" db="EMBL/GenBank/DDBJ databases">
        <title>Alteromonas sp. chi3 Genome sequencing.</title>
        <authorList>
            <person name="Park S."/>
        </authorList>
    </citation>
    <scope>NUCLEOTIDE SEQUENCE [LARGE SCALE GENOMIC DNA]</scope>
    <source>
        <strain evidence="9">chi3</strain>
    </source>
</reference>
<feature type="domain" description="Biotin and thiamin synthesis-associated" evidence="7">
    <location>
        <begin position="256"/>
        <end position="359"/>
    </location>
</feature>
<dbReference type="InterPro" id="IPR058240">
    <property type="entry name" value="rSAM_sf"/>
</dbReference>
<sequence>MSFNHILAAYDWDDIGMRIRSSSAAQVKKALSVSAPSLDDMMALLSPAAEPFLAVMARRAEEITRCRFGHTMQFFAPLYLSNLCANECTYCGFSMSNALKRKTLSETELLAEISVLKGMGLDSVLVVTGEHERKVGIDYFKRMLPLIKKHFSYLALEVQPLSTADYQTVKGLGVDAVLVYQETYHRREYAHYHRRGNKQDFDWRLATPERLGASGIDKIGVGALLGLSDWRVDSFFTALHLDYLQKHYWRSRYSLSFPRLRPCVGQPSHPGEISNRQLLQLICAHRLLNPGVEISLSTRESAALRDRIIPFGVTSMSAASSTEPGGYSNPAAALEQFSTDDKRSVPLVADAVRAKGLEPVWTDWCQAYSG</sequence>
<dbReference type="SFLD" id="SFLDG01081">
    <property type="entry name" value="cleavage_of_the_Ca-Cb_bond_in"/>
    <property type="match status" value="1"/>
</dbReference>
<dbReference type="Pfam" id="PF04055">
    <property type="entry name" value="Radical_SAM"/>
    <property type="match status" value="1"/>
</dbReference>
<dbReference type="InterPro" id="IPR007197">
    <property type="entry name" value="rSAM"/>
</dbReference>
<evidence type="ECO:0000256" key="2">
    <source>
        <dbReference type="ARBA" id="ARBA00022485"/>
    </source>
</evidence>
<dbReference type="Pfam" id="PF06968">
    <property type="entry name" value="BATS"/>
    <property type="match status" value="1"/>
</dbReference>
<gene>
    <name evidence="8" type="primary">thiH</name>
    <name evidence="8" type="ORF">OIK42_14790</name>
</gene>
<evidence type="ECO:0000313" key="8">
    <source>
        <dbReference type="EMBL" id="MDC8832023.1"/>
    </source>
</evidence>
<dbReference type="PANTHER" id="PTHR43583">
    <property type="entry name" value="2-IMINOACETATE SYNTHASE"/>
    <property type="match status" value="1"/>
</dbReference>
<evidence type="ECO:0000256" key="3">
    <source>
        <dbReference type="ARBA" id="ARBA00022691"/>
    </source>
</evidence>
<evidence type="ECO:0000256" key="6">
    <source>
        <dbReference type="ARBA" id="ARBA00023014"/>
    </source>
</evidence>
<dbReference type="CDD" id="cd01335">
    <property type="entry name" value="Radical_SAM"/>
    <property type="match status" value="1"/>
</dbReference>
<keyword evidence="6" id="KW-0411">Iron-sulfur</keyword>
<accession>A0ABT5L4P3</accession>